<organism evidence="2 3">
    <name type="scientific">Tetranychus urticae</name>
    <name type="common">Two-spotted spider mite</name>
    <dbReference type="NCBI Taxonomy" id="32264"/>
    <lineage>
        <taxon>Eukaryota</taxon>
        <taxon>Metazoa</taxon>
        <taxon>Ecdysozoa</taxon>
        <taxon>Arthropoda</taxon>
        <taxon>Chelicerata</taxon>
        <taxon>Arachnida</taxon>
        <taxon>Acari</taxon>
        <taxon>Acariformes</taxon>
        <taxon>Trombidiformes</taxon>
        <taxon>Prostigmata</taxon>
        <taxon>Eleutherengona</taxon>
        <taxon>Raphignathae</taxon>
        <taxon>Tetranychoidea</taxon>
        <taxon>Tetranychidae</taxon>
        <taxon>Tetranychus</taxon>
    </lineage>
</organism>
<dbReference type="Gene3D" id="3.40.630.90">
    <property type="match status" value="1"/>
</dbReference>
<dbReference type="HOGENOM" id="CLU_1311574_0_0_1"/>
<reference evidence="3" key="1">
    <citation type="submission" date="2011-08" db="EMBL/GenBank/DDBJ databases">
        <authorList>
            <person name="Rombauts S."/>
        </authorList>
    </citation>
    <scope>NUCLEOTIDE SEQUENCE</scope>
    <source>
        <strain evidence="3">London</strain>
    </source>
</reference>
<dbReference type="PANTHER" id="PTHR47237">
    <property type="entry name" value="SLL0310 PROTEIN"/>
    <property type="match status" value="1"/>
</dbReference>
<dbReference type="Proteomes" id="UP000015104">
    <property type="component" value="Unassembled WGS sequence"/>
</dbReference>
<keyword evidence="3" id="KW-1185">Reference proteome</keyword>
<dbReference type="EMBL" id="CAEY01000510">
    <property type="status" value="NOT_ANNOTATED_CDS"/>
    <property type="molecule type" value="Genomic_DNA"/>
</dbReference>
<dbReference type="Pfam" id="PF18014">
    <property type="entry name" value="Acetyltransf_18"/>
    <property type="match status" value="1"/>
</dbReference>
<accession>T1KSU6</accession>
<evidence type="ECO:0000259" key="1">
    <source>
        <dbReference type="Pfam" id="PF18014"/>
    </source>
</evidence>
<dbReference type="InterPro" id="IPR041496">
    <property type="entry name" value="YitH/HolE_GNAT"/>
</dbReference>
<evidence type="ECO:0000313" key="3">
    <source>
        <dbReference type="Proteomes" id="UP000015104"/>
    </source>
</evidence>
<dbReference type="AlphaFoldDB" id="T1KSU6"/>
<dbReference type="PANTHER" id="PTHR47237:SF1">
    <property type="entry name" value="SLL0310 PROTEIN"/>
    <property type="match status" value="1"/>
</dbReference>
<protein>
    <recommendedName>
        <fullName evidence="1">YitH/HolE acetyltransferase (GNAT) domain-containing protein</fullName>
    </recommendedName>
</protein>
<dbReference type="STRING" id="32264.T1KSU6"/>
<proteinExistence type="predicted"/>
<dbReference type="InterPro" id="IPR052729">
    <property type="entry name" value="Acyl/Acetyltrans_Enzymes"/>
</dbReference>
<name>T1KSU6_TETUR</name>
<dbReference type="EnsemblMetazoa" id="tetur20g00880.1">
    <property type="protein sequence ID" value="tetur20g00880.1"/>
    <property type="gene ID" value="tetur20g00880"/>
</dbReference>
<feature type="domain" description="YitH/HolE acetyltransferase (GNAT)" evidence="1">
    <location>
        <begin position="73"/>
        <end position="200"/>
    </location>
</feature>
<evidence type="ECO:0000313" key="2">
    <source>
        <dbReference type="EnsemblMetazoa" id="tetur20g00880.1"/>
    </source>
</evidence>
<reference evidence="2" key="2">
    <citation type="submission" date="2015-06" db="UniProtKB">
        <authorList>
            <consortium name="EnsemblMetazoa"/>
        </authorList>
    </citation>
    <scope>IDENTIFICATION</scope>
</reference>
<sequence>MIFVTLSIGFSDYKGFQFDLFIGFKRFAGFRVEDKIKILEYEGSQLKTEDLVSKISNIEIKKIVDDDILQQKVFNYDSSVVYFDRSSLLKLTFAELDTLALVAIDKDNNSIVGYGCIRTNNINRAMAGPIYANNDGVAELLVYNLLVNFPISLTAGLDFMTPDCNPGGLRIAAKLGLKKNEDLPRLFRKSVPKVDWNRVYNIHTPNFSPY</sequence>